<comment type="cofactor">
    <cofactor evidence="7 10">
        <name>Mg(2+)</name>
        <dbReference type="ChEBI" id="CHEBI:18420"/>
    </cofactor>
    <text evidence="7 10">Binds 1 Mg(2+) ion per subunit.</text>
</comment>
<keyword evidence="7 11" id="KW-0411">Iron-sulfur</keyword>
<dbReference type="EC" id="2.4.2.14" evidence="7"/>
<dbReference type="GO" id="GO:0051539">
    <property type="term" value="F:4 iron, 4 sulfur cluster binding"/>
    <property type="evidence" value="ECO:0007669"/>
    <property type="project" value="UniProtKB-KW"/>
</dbReference>
<dbReference type="Gene3D" id="3.60.20.10">
    <property type="entry name" value="Glutamine Phosphoribosylpyrophosphate, subunit 1, domain 1"/>
    <property type="match status" value="1"/>
</dbReference>
<keyword evidence="14" id="KW-1185">Reference proteome</keyword>
<dbReference type="SUPFAM" id="SSF56235">
    <property type="entry name" value="N-terminal nucleophile aminohydrolases (Ntn hydrolases)"/>
    <property type="match status" value="1"/>
</dbReference>
<feature type="binding site" evidence="7 10">
    <location>
        <position position="361"/>
    </location>
    <ligand>
        <name>Mg(2+)</name>
        <dbReference type="ChEBI" id="CHEBI:18420"/>
    </ligand>
</feature>
<evidence type="ECO:0000256" key="11">
    <source>
        <dbReference type="PIRSR" id="PIRSR000485-3"/>
    </source>
</evidence>
<dbReference type="CDD" id="cd06223">
    <property type="entry name" value="PRTases_typeI"/>
    <property type="match status" value="1"/>
</dbReference>
<keyword evidence="3 7" id="KW-0328">Glycosyltransferase</keyword>
<evidence type="ECO:0000313" key="14">
    <source>
        <dbReference type="Proteomes" id="UP000199206"/>
    </source>
</evidence>
<dbReference type="Pfam" id="PF13537">
    <property type="entry name" value="GATase_7"/>
    <property type="match status" value="1"/>
</dbReference>
<evidence type="ECO:0000256" key="2">
    <source>
        <dbReference type="ARBA" id="ARBA00010138"/>
    </source>
</evidence>
<comment type="cofactor">
    <cofactor evidence="7 11">
        <name>[4Fe-4S] cluster</name>
        <dbReference type="ChEBI" id="CHEBI:49883"/>
    </cofactor>
    <text evidence="7 11">Binds 1 [4Fe-4S] cluster per subunit.</text>
</comment>
<evidence type="ECO:0000256" key="10">
    <source>
        <dbReference type="PIRSR" id="PIRSR000485-2"/>
    </source>
</evidence>
<organism evidence="13 14">
    <name type="scientific">Sphingomonas gellani</name>
    <dbReference type="NCBI Taxonomy" id="1166340"/>
    <lineage>
        <taxon>Bacteria</taxon>
        <taxon>Pseudomonadati</taxon>
        <taxon>Pseudomonadota</taxon>
        <taxon>Alphaproteobacteria</taxon>
        <taxon>Sphingomonadales</taxon>
        <taxon>Sphingomonadaceae</taxon>
        <taxon>Sphingomonas</taxon>
    </lineage>
</organism>
<feature type="domain" description="Glutamine amidotransferase type-2" evidence="12">
    <location>
        <begin position="16"/>
        <end position="235"/>
    </location>
</feature>
<dbReference type="InterPro" id="IPR005854">
    <property type="entry name" value="PurF"/>
</dbReference>
<evidence type="ECO:0000256" key="3">
    <source>
        <dbReference type="ARBA" id="ARBA00022676"/>
    </source>
</evidence>
<accession>A0A1H8EZU2</accession>
<reference evidence="14" key="1">
    <citation type="submission" date="2016-10" db="EMBL/GenBank/DDBJ databases">
        <authorList>
            <person name="Varghese N."/>
            <person name="Submissions S."/>
        </authorList>
    </citation>
    <scope>NUCLEOTIDE SEQUENCE [LARGE SCALE GENOMIC DNA]</scope>
    <source>
        <strain evidence="14">S6-262</strain>
    </source>
</reference>
<dbReference type="GO" id="GO:0009113">
    <property type="term" value="P:purine nucleobase biosynthetic process"/>
    <property type="evidence" value="ECO:0007669"/>
    <property type="project" value="UniProtKB-UniRule"/>
</dbReference>
<protein>
    <recommendedName>
        <fullName evidence="7">Amidophosphoribosyltransferase</fullName>
        <shortName evidence="7">ATase</shortName>
        <ecNumber evidence="7">2.4.2.14</ecNumber>
    </recommendedName>
    <alternativeName>
        <fullName evidence="7">Glutamine phosphoribosylpyrophosphate amidotransferase</fullName>
        <shortName evidence="7">GPATase</shortName>
    </alternativeName>
</protein>
<comment type="similarity">
    <text evidence="2 7 8">In the C-terminal section; belongs to the purine/pyrimidine phosphoribosyltransferase family.</text>
</comment>
<dbReference type="GO" id="GO:0006189">
    <property type="term" value="P:'de novo' IMP biosynthetic process"/>
    <property type="evidence" value="ECO:0007669"/>
    <property type="project" value="UniProtKB-UniRule"/>
</dbReference>
<dbReference type="PIRSF" id="PIRSF000485">
    <property type="entry name" value="Amd_phspho_trans"/>
    <property type="match status" value="1"/>
</dbReference>
<feature type="binding site" evidence="7 11">
    <location>
        <position position="456"/>
    </location>
    <ligand>
        <name>[4Fe-4S] cluster</name>
        <dbReference type="ChEBI" id="CHEBI:49883"/>
    </ligand>
</feature>
<evidence type="ECO:0000256" key="6">
    <source>
        <dbReference type="ARBA" id="ARBA00022962"/>
    </source>
</evidence>
<dbReference type="InterPro" id="IPR000836">
    <property type="entry name" value="PRTase_dom"/>
</dbReference>
<evidence type="ECO:0000256" key="1">
    <source>
        <dbReference type="ARBA" id="ARBA00005209"/>
    </source>
</evidence>
<dbReference type="GO" id="GO:0004044">
    <property type="term" value="F:amidophosphoribosyltransferase activity"/>
    <property type="evidence" value="ECO:0007669"/>
    <property type="project" value="UniProtKB-UniRule"/>
</dbReference>
<evidence type="ECO:0000256" key="8">
    <source>
        <dbReference type="PIRNR" id="PIRNR000485"/>
    </source>
</evidence>
<dbReference type="STRING" id="1166340.SAMN05192583_2346"/>
<dbReference type="InterPro" id="IPR035584">
    <property type="entry name" value="PurF_N"/>
</dbReference>
<dbReference type="AlphaFoldDB" id="A0A1H8EZU2"/>
<comment type="catalytic activity">
    <reaction evidence="7 8">
        <text>5-phospho-beta-D-ribosylamine + L-glutamate + diphosphate = 5-phospho-alpha-D-ribose 1-diphosphate + L-glutamine + H2O</text>
        <dbReference type="Rhea" id="RHEA:14905"/>
        <dbReference type="ChEBI" id="CHEBI:15377"/>
        <dbReference type="ChEBI" id="CHEBI:29985"/>
        <dbReference type="ChEBI" id="CHEBI:33019"/>
        <dbReference type="ChEBI" id="CHEBI:58017"/>
        <dbReference type="ChEBI" id="CHEBI:58359"/>
        <dbReference type="ChEBI" id="CHEBI:58681"/>
        <dbReference type="EC" id="2.4.2.14"/>
    </reaction>
</comment>
<dbReference type="CDD" id="cd00715">
    <property type="entry name" value="GPATase_N"/>
    <property type="match status" value="1"/>
</dbReference>
<dbReference type="RefSeq" id="WP_093665881.1">
    <property type="nucleotide sequence ID" value="NZ_FOCF01000005.1"/>
</dbReference>
<keyword evidence="7 11" id="KW-0408">Iron</keyword>
<evidence type="ECO:0000256" key="4">
    <source>
        <dbReference type="ARBA" id="ARBA00022679"/>
    </source>
</evidence>
<evidence type="ECO:0000313" key="13">
    <source>
        <dbReference type="EMBL" id="SEN24268.1"/>
    </source>
</evidence>
<gene>
    <name evidence="7" type="primary">purF</name>
    <name evidence="13" type="ORF">SAMN05192583_2346</name>
</gene>
<keyword evidence="4 7" id="KW-0808">Transferase</keyword>
<dbReference type="HAMAP" id="MF_01931">
    <property type="entry name" value="PurF"/>
    <property type="match status" value="1"/>
</dbReference>
<proteinExistence type="inferred from homology"/>
<name>A0A1H8EZU2_9SPHN</name>
<keyword evidence="7" id="KW-0004">4Fe-4S</keyword>
<evidence type="ECO:0000256" key="9">
    <source>
        <dbReference type="PIRSR" id="PIRSR000485-1"/>
    </source>
</evidence>
<comment type="pathway">
    <text evidence="1 7 8">Purine metabolism; IMP biosynthesis via de novo pathway; N(1)-(5-phospho-D-ribosyl)glycinamide from 5-phospho-alpha-D-ribose 1-diphosphate: step 1/2.</text>
</comment>
<feature type="active site" description="Nucleophile" evidence="7 9">
    <location>
        <position position="16"/>
    </location>
</feature>
<dbReference type="SUPFAM" id="SSF53271">
    <property type="entry name" value="PRTase-like"/>
    <property type="match status" value="1"/>
</dbReference>
<dbReference type="InterPro" id="IPR017932">
    <property type="entry name" value="GATase_2_dom"/>
</dbReference>
<comment type="function">
    <text evidence="7">Catalyzes the formation of phosphoribosylamine from phosphoribosylpyrophosphate (PRPP) and glutamine.</text>
</comment>
<dbReference type="UniPathway" id="UPA00074">
    <property type="reaction ID" value="UER00124"/>
</dbReference>
<dbReference type="OrthoDB" id="9801213at2"/>
<feature type="binding site" evidence="7 10">
    <location>
        <position position="298"/>
    </location>
    <ligand>
        <name>Mg(2+)</name>
        <dbReference type="ChEBI" id="CHEBI:18420"/>
    </ligand>
</feature>
<dbReference type="Pfam" id="PF00156">
    <property type="entry name" value="Pribosyltran"/>
    <property type="match status" value="1"/>
</dbReference>
<evidence type="ECO:0000259" key="12">
    <source>
        <dbReference type="PROSITE" id="PS51278"/>
    </source>
</evidence>
<dbReference type="InterPro" id="IPR029057">
    <property type="entry name" value="PRTase-like"/>
</dbReference>
<dbReference type="Proteomes" id="UP000199206">
    <property type="component" value="Unassembled WGS sequence"/>
</dbReference>
<feature type="binding site" evidence="7 11">
    <location>
        <position position="251"/>
    </location>
    <ligand>
        <name>[4Fe-4S] cluster</name>
        <dbReference type="ChEBI" id="CHEBI:49883"/>
    </ligand>
</feature>
<dbReference type="PROSITE" id="PS51278">
    <property type="entry name" value="GATASE_TYPE_2"/>
    <property type="match status" value="1"/>
</dbReference>
<dbReference type="NCBIfam" id="TIGR01134">
    <property type="entry name" value="purF"/>
    <property type="match status" value="1"/>
</dbReference>
<evidence type="ECO:0000256" key="5">
    <source>
        <dbReference type="ARBA" id="ARBA00022755"/>
    </source>
</evidence>
<dbReference type="PANTHER" id="PTHR11907">
    <property type="entry name" value="AMIDOPHOSPHORIBOSYLTRANSFERASE"/>
    <property type="match status" value="1"/>
</dbReference>
<dbReference type="EMBL" id="FOCF01000005">
    <property type="protein sequence ID" value="SEN24268.1"/>
    <property type="molecule type" value="Genomic_DNA"/>
</dbReference>
<dbReference type="InterPro" id="IPR029055">
    <property type="entry name" value="Ntn_hydrolases_N"/>
</dbReference>
<dbReference type="GO" id="GO:0000287">
    <property type="term" value="F:magnesium ion binding"/>
    <property type="evidence" value="ECO:0007669"/>
    <property type="project" value="UniProtKB-UniRule"/>
</dbReference>
<keyword evidence="7 10" id="KW-0479">Metal-binding</keyword>
<dbReference type="Gene3D" id="3.40.50.2020">
    <property type="match status" value="1"/>
</dbReference>
<keyword evidence="6 7" id="KW-0315">Glutamine amidotransferase</keyword>
<feature type="binding site" evidence="7 11">
    <location>
        <position position="453"/>
    </location>
    <ligand>
        <name>[4Fe-4S] cluster</name>
        <dbReference type="ChEBI" id="CHEBI:49883"/>
    </ligand>
</feature>
<feature type="binding site" evidence="7 11">
    <location>
        <position position="397"/>
    </location>
    <ligand>
        <name>[4Fe-4S] cluster</name>
        <dbReference type="ChEBI" id="CHEBI:49883"/>
    </ligand>
</feature>
<evidence type="ECO:0000256" key="7">
    <source>
        <dbReference type="HAMAP-Rule" id="MF_01931"/>
    </source>
</evidence>
<sequence>MLTTNPFDDDTLHEECGIFGVSGSEGAAALVALGLHALQHRGQEAAGITSLDQGHFHTHRAMGHVAGNFDRDEVIRSLPGAVAAGHVRYSTSGDTALRNVQPLYAELQSGGFAIAHNGNISNAMRLRRELVRRGSIFQSTSDTETIIHLVATSNYRTLLDRFIDALKQIEGAYSLIVMTPEGMIACRDPLGIRPLVMGRLGDAVIFASETVALDVVGATFERSIDPGELVIVQGDTIRSVRPFPQVSARPCIFEWVYFSRPDSIEGDRSVYDVRKNIGAQLAVESPVEADLVIPVPDSGVPAAIGYAQESGIPFELGIIRSHYVGRTFIQPGDKVRHLGVKLKHNANRALIKGKRIILIDDSIVRGTTSLKIVQLMREAGAAEVHMRIASPPTRHSCFYGVDTPERAKLLAAKLDLGEMTDFIHADSLAFVSIDGLYKALGEARRADIRPSHCDACFTGDYPTTLTDQDETEAVDQFAMLAERVI</sequence>
<keyword evidence="7 10" id="KW-0460">Magnesium</keyword>
<keyword evidence="5 7" id="KW-0658">Purine biosynthesis</keyword>
<feature type="binding site" evidence="7 10">
    <location>
        <position position="360"/>
    </location>
    <ligand>
        <name>Mg(2+)</name>
        <dbReference type="ChEBI" id="CHEBI:18420"/>
    </ligand>
</feature>